<evidence type="ECO:0000256" key="4">
    <source>
        <dbReference type="PIRNR" id="PIRNR018168"/>
    </source>
</evidence>
<dbReference type="InterPro" id="IPR016714">
    <property type="entry name" value="MANB/E"/>
</dbReference>
<evidence type="ECO:0000313" key="11">
    <source>
        <dbReference type="Proteomes" id="UP000185781"/>
    </source>
</evidence>
<dbReference type="SUPFAM" id="SSF51445">
    <property type="entry name" value="(Trans)glycosidases"/>
    <property type="match status" value="1"/>
</dbReference>
<feature type="binding site" evidence="6">
    <location>
        <position position="260"/>
    </location>
    <ligand>
        <name>substrate</name>
    </ligand>
</feature>
<sequence length="376" mass="43907">MNSLKNFIIVSNVFCAGLFAAQDTSLLSNKNATAETQNLYRNLWQLMDKGIMFGHQDDLGYGVNWRMQDGRSDVKETAGDYPSVFGWDVMNIESGGKGPIDIFSFGQMKKMMEDVYNMGGINTVSWHANNPLTGKTAWDNTKGSVKTILQGGEKHQMFLNWLDLISEYLASVKGKDKKQVPVLWRPYHELTGNWFWWGKNNCSSEEFKQLWKMTYDYLTKTKGLNNLIWIYNTSDFNTKEEFLEFYPGDEYVDMISFDIYELDNPVHNTGFVERSQKQFAIMDEIAKEHHKIPALAETGYEQIPYNRFWTKTLTEAIGNYKISYVLTWRNHGLTEEKKMHYYVPYKGHPNEQDFRDFYNLSNTLFLKDIQNNNVYK</sequence>
<dbReference type="RefSeq" id="WP_076395933.1">
    <property type="nucleotide sequence ID" value="NZ_FTOV01000016.1"/>
</dbReference>
<feature type="active site" description="Nucleophile" evidence="5 8">
    <location>
        <position position="297"/>
    </location>
</feature>
<evidence type="ECO:0000256" key="3">
    <source>
        <dbReference type="ARBA" id="ARBA00023295"/>
    </source>
</evidence>
<feature type="active site" description="Proton donor" evidence="5 8">
    <location>
        <position position="189"/>
    </location>
</feature>
<dbReference type="PANTHER" id="PTHR40079">
    <property type="entry name" value="MANNAN ENDO-1,4-BETA-MANNOSIDASE E-RELATED"/>
    <property type="match status" value="1"/>
</dbReference>
<feature type="binding site" evidence="6">
    <location>
        <position position="127"/>
    </location>
    <ligand>
        <name>substrate</name>
    </ligand>
</feature>
<comment type="catalytic activity">
    <reaction evidence="4">
        <text>Random hydrolysis of (1-&gt;4)-beta-D-mannosidic linkages in mannans, galactomannans and glucomannans.</text>
        <dbReference type="EC" id="3.2.1.78"/>
    </reaction>
</comment>
<dbReference type="PANTHER" id="PTHR40079:SF4">
    <property type="entry name" value="GH26 DOMAIN-CONTAINING PROTEIN-RELATED"/>
    <property type="match status" value="1"/>
</dbReference>
<organism evidence="10 11">
    <name type="scientific">Chryseobacterium gambrini</name>
    <dbReference type="NCBI Taxonomy" id="373672"/>
    <lineage>
        <taxon>Bacteria</taxon>
        <taxon>Pseudomonadati</taxon>
        <taxon>Bacteroidota</taxon>
        <taxon>Flavobacteriia</taxon>
        <taxon>Flavobacteriales</taxon>
        <taxon>Weeksellaceae</taxon>
        <taxon>Chryseobacterium group</taxon>
        <taxon>Chryseobacterium</taxon>
    </lineage>
</organism>
<evidence type="ECO:0000256" key="8">
    <source>
        <dbReference type="PROSITE-ProRule" id="PRU01100"/>
    </source>
</evidence>
<dbReference type="EC" id="3.2.1.78" evidence="4"/>
<dbReference type="InterPro" id="IPR000805">
    <property type="entry name" value="Glyco_hydro_26"/>
</dbReference>
<comment type="subcellular location">
    <subcellularLocation>
        <location evidence="4">Secreted</location>
    </subcellularLocation>
</comment>
<keyword evidence="4" id="KW-0119">Carbohydrate metabolism</keyword>
<keyword evidence="4" id="KW-0964">Secreted</keyword>
<dbReference type="GO" id="GO:0005576">
    <property type="term" value="C:extracellular region"/>
    <property type="evidence" value="ECO:0007669"/>
    <property type="project" value="UniProtKB-SubCell"/>
</dbReference>
<dbReference type="EMBL" id="FTOV01000016">
    <property type="protein sequence ID" value="SIT25561.1"/>
    <property type="molecule type" value="Genomic_DNA"/>
</dbReference>
<proteinExistence type="inferred from homology"/>
<accession>A0A1N7QRR4</accession>
<reference evidence="10 11" key="1">
    <citation type="submission" date="2017-01" db="EMBL/GenBank/DDBJ databases">
        <authorList>
            <person name="Mah S.A."/>
            <person name="Swanson W.J."/>
            <person name="Moy G.W."/>
            <person name="Vacquier V.D."/>
        </authorList>
    </citation>
    <scope>NUCLEOTIDE SEQUENCE [LARGE SCALE GENOMIC DNA]</scope>
    <source>
        <strain evidence="10 11">DSM 18014</strain>
    </source>
</reference>
<evidence type="ECO:0000256" key="7">
    <source>
        <dbReference type="PIRSR" id="PIRSR018168-3"/>
    </source>
</evidence>
<dbReference type="Gene3D" id="3.20.20.80">
    <property type="entry name" value="Glycosidases"/>
    <property type="match status" value="1"/>
</dbReference>
<dbReference type="PIRSF" id="PIRSF018168">
    <property type="entry name" value="Mannan-1_4-beta-mannosidase"/>
    <property type="match status" value="1"/>
</dbReference>
<dbReference type="InterPro" id="IPR017853">
    <property type="entry name" value="GH"/>
</dbReference>
<dbReference type="PROSITE" id="PS51764">
    <property type="entry name" value="GH26"/>
    <property type="match status" value="1"/>
</dbReference>
<dbReference type="AlphaFoldDB" id="A0A1N7QRR4"/>
<feature type="site" description="Plays an important role in maintaining the position of the catalytic nucleophile" evidence="7">
    <location>
        <position position="188"/>
    </location>
</feature>
<evidence type="ECO:0000256" key="1">
    <source>
        <dbReference type="ARBA" id="ARBA00007754"/>
    </source>
</evidence>
<evidence type="ECO:0000256" key="6">
    <source>
        <dbReference type="PIRSR" id="PIRSR018168-2"/>
    </source>
</evidence>
<comment type="similarity">
    <text evidence="1 4 8">Belongs to the glycosyl hydrolase 26 family.</text>
</comment>
<dbReference type="STRING" id="373672.SAMN05421785_11650"/>
<evidence type="ECO:0000313" key="10">
    <source>
        <dbReference type="EMBL" id="SIT25561.1"/>
    </source>
</evidence>
<evidence type="ECO:0000259" key="9">
    <source>
        <dbReference type="PROSITE" id="PS51764"/>
    </source>
</evidence>
<protein>
    <recommendedName>
        <fullName evidence="4">Mannan endo-1,4-beta-mannosidase</fullName>
        <ecNumber evidence="4">3.2.1.78</ecNumber>
    </recommendedName>
</protein>
<dbReference type="InterPro" id="IPR022790">
    <property type="entry name" value="GH26_dom"/>
</dbReference>
<evidence type="ECO:0000256" key="5">
    <source>
        <dbReference type="PIRSR" id="PIRSR018168-1"/>
    </source>
</evidence>
<dbReference type="Proteomes" id="UP000185781">
    <property type="component" value="Unassembled WGS sequence"/>
</dbReference>
<dbReference type="GO" id="GO:0006080">
    <property type="term" value="P:substituted mannan metabolic process"/>
    <property type="evidence" value="ECO:0007669"/>
    <property type="project" value="UniProtKB-UniRule"/>
</dbReference>
<keyword evidence="3 4" id="KW-0326">Glycosidase</keyword>
<keyword evidence="2 4" id="KW-0378">Hydrolase</keyword>
<feature type="domain" description="GH26" evidence="9">
    <location>
        <begin position="34"/>
        <end position="367"/>
    </location>
</feature>
<dbReference type="OrthoDB" id="9816550at2"/>
<name>A0A1N7QRR4_9FLAO</name>
<dbReference type="Pfam" id="PF02156">
    <property type="entry name" value="Glyco_hydro_26"/>
    <property type="match status" value="1"/>
</dbReference>
<dbReference type="GO" id="GO:0016985">
    <property type="term" value="F:mannan endo-1,4-beta-mannosidase activity"/>
    <property type="evidence" value="ECO:0007669"/>
    <property type="project" value="UniProtKB-UniRule"/>
</dbReference>
<evidence type="ECO:0000256" key="2">
    <source>
        <dbReference type="ARBA" id="ARBA00022801"/>
    </source>
</evidence>
<feature type="binding site" evidence="6">
    <location>
        <position position="194"/>
    </location>
    <ligand>
        <name>substrate</name>
    </ligand>
</feature>
<dbReference type="PRINTS" id="PR00739">
    <property type="entry name" value="GLHYDRLASE26"/>
</dbReference>
<gene>
    <name evidence="10" type="ORF">SAMN05421785_11650</name>
</gene>